<evidence type="ECO:0000256" key="1">
    <source>
        <dbReference type="SAM" id="Phobius"/>
    </source>
</evidence>
<organism evidence="2 3">
    <name type="scientific">Austropuccinia psidii MF-1</name>
    <dbReference type="NCBI Taxonomy" id="1389203"/>
    <lineage>
        <taxon>Eukaryota</taxon>
        <taxon>Fungi</taxon>
        <taxon>Dikarya</taxon>
        <taxon>Basidiomycota</taxon>
        <taxon>Pucciniomycotina</taxon>
        <taxon>Pucciniomycetes</taxon>
        <taxon>Pucciniales</taxon>
        <taxon>Sphaerophragmiaceae</taxon>
        <taxon>Austropuccinia</taxon>
    </lineage>
</organism>
<sequence length="142" mass="16070">MSLYGIENAINGLKNVIYSIENSINGINNANVKATYGIKNSIYGLINVIYCLNIAIYGILDSINGIRKGIDDLENSINGLKNAINSYISFKKHPLRVFTNFWQKHVRAYMLLPTPFYYNTKVDLNISEKVGNTKMPFSKVRN</sequence>
<keyword evidence="1" id="KW-0812">Transmembrane</keyword>
<proteinExistence type="predicted"/>
<protein>
    <submittedName>
        <fullName evidence="2">Uncharacterized protein</fullName>
    </submittedName>
</protein>
<dbReference type="AlphaFoldDB" id="A0A9Q3PL15"/>
<dbReference type="EMBL" id="AVOT02075665">
    <property type="protein sequence ID" value="MBW0564321.1"/>
    <property type="molecule type" value="Genomic_DNA"/>
</dbReference>
<accession>A0A9Q3PL15</accession>
<evidence type="ECO:0000313" key="3">
    <source>
        <dbReference type="Proteomes" id="UP000765509"/>
    </source>
</evidence>
<dbReference type="Proteomes" id="UP000765509">
    <property type="component" value="Unassembled WGS sequence"/>
</dbReference>
<keyword evidence="1" id="KW-0472">Membrane</keyword>
<keyword evidence="1" id="KW-1133">Transmembrane helix</keyword>
<feature type="transmembrane region" description="Helical" evidence="1">
    <location>
        <begin position="42"/>
        <end position="60"/>
    </location>
</feature>
<gene>
    <name evidence="2" type="ORF">O181_104036</name>
</gene>
<dbReference type="OrthoDB" id="3005694at2759"/>
<keyword evidence="3" id="KW-1185">Reference proteome</keyword>
<reference evidence="2" key="1">
    <citation type="submission" date="2021-03" db="EMBL/GenBank/DDBJ databases">
        <title>Draft genome sequence of rust myrtle Austropuccinia psidii MF-1, a brazilian biotype.</title>
        <authorList>
            <person name="Quecine M.C."/>
            <person name="Pachon D.M.R."/>
            <person name="Bonatelli M.L."/>
            <person name="Correr F.H."/>
            <person name="Franceschini L.M."/>
            <person name="Leite T.F."/>
            <person name="Margarido G.R.A."/>
            <person name="Almeida C.A."/>
            <person name="Ferrarezi J.A."/>
            <person name="Labate C.A."/>
        </authorList>
    </citation>
    <scope>NUCLEOTIDE SEQUENCE</scope>
    <source>
        <strain evidence="2">MF-1</strain>
    </source>
</reference>
<name>A0A9Q3PL15_9BASI</name>
<evidence type="ECO:0000313" key="2">
    <source>
        <dbReference type="EMBL" id="MBW0564321.1"/>
    </source>
</evidence>
<comment type="caution">
    <text evidence="2">The sequence shown here is derived from an EMBL/GenBank/DDBJ whole genome shotgun (WGS) entry which is preliminary data.</text>
</comment>